<sequence length="313" mass="35561">MKKGLKILLTVLLVILVAGVLVFALTPTRKLVSFFAPEIDNLRVTDVKLDEQNATMQMLAEVKPSLLSGFVDSVAYDFRLYGISIAKGKKTFSKAEQKGQTQVLKLPVTMNHNVTRELVRRQVKEGGKVQAHIDAYTDMPLFGRQKLDIDQDLEMIIPALPGQELVDVKITDFGLDNMEMLMTMVIDNPNHFDFYVRRYDIKMKLKDYVFTSGKLKKDYLIKAQSKTPVQVVATSDVKNPIKTTFKTIFGDKDWPYHMTMHSVIEPKSEVVGTVEMSGEKTGSVNIKQQLKKIKETKKAKEEAEEKKEEQQKN</sequence>
<evidence type="ECO:0000259" key="2">
    <source>
        <dbReference type="SMART" id="SM00769"/>
    </source>
</evidence>
<organism evidence="3 4">
    <name type="scientific">Rufibacter roseus</name>
    <dbReference type="NCBI Taxonomy" id="1567108"/>
    <lineage>
        <taxon>Bacteria</taxon>
        <taxon>Pseudomonadati</taxon>
        <taxon>Bacteroidota</taxon>
        <taxon>Cytophagia</taxon>
        <taxon>Cytophagales</taxon>
        <taxon>Hymenobacteraceae</taxon>
        <taxon>Rufibacter</taxon>
    </lineage>
</organism>
<gene>
    <name evidence="3" type="ORF">ACFQHR_14005</name>
</gene>
<dbReference type="Gene3D" id="2.60.40.1820">
    <property type="match status" value="2"/>
</dbReference>
<dbReference type="InterPro" id="IPR013990">
    <property type="entry name" value="WHy-dom"/>
</dbReference>
<evidence type="ECO:0000313" key="4">
    <source>
        <dbReference type="Proteomes" id="UP001596405"/>
    </source>
</evidence>
<accession>A0ABW2DNY1</accession>
<dbReference type="SMART" id="SM00769">
    <property type="entry name" value="WHy"/>
    <property type="match status" value="1"/>
</dbReference>
<dbReference type="PANTHER" id="PTHR31459">
    <property type="match status" value="1"/>
</dbReference>
<comment type="caution">
    <text evidence="3">The sequence shown here is derived from an EMBL/GenBank/DDBJ whole genome shotgun (WGS) entry which is preliminary data.</text>
</comment>
<keyword evidence="1" id="KW-0175">Coiled coil</keyword>
<feature type="domain" description="Water stress and hypersensitive response" evidence="2">
    <location>
        <begin position="163"/>
        <end position="283"/>
    </location>
</feature>
<feature type="coiled-coil region" evidence="1">
    <location>
        <begin position="283"/>
        <end position="313"/>
    </location>
</feature>
<evidence type="ECO:0000256" key="1">
    <source>
        <dbReference type="SAM" id="Coils"/>
    </source>
</evidence>
<proteinExistence type="predicted"/>
<protein>
    <recommendedName>
        <fullName evidence="2">Water stress and hypersensitive response domain-containing protein</fullName>
    </recommendedName>
</protein>
<name>A0ABW2DNY1_9BACT</name>
<dbReference type="RefSeq" id="WP_066623457.1">
    <property type="nucleotide sequence ID" value="NZ_JBHSYQ010000006.1"/>
</dbReference>
<reference evidence="4" key="1">
    <citation type="journal article" date="2019" name="Int. J. Syst. Evol. Microbiol.">
        <title>The Global Catalogue of Microorganisms (GCM) 10K type strain sequencing project: providing services to taxonomists for standard genome sequencing and annotation.</title>
        <authorList>
            <consortium name="The Broad Institute Genomics Platform"/>
            <consortium name="The Broad Institute Genome Sequencing Center for Infectious Disease"/>
            <person name="Wu L."/>
            <person name="Ma J."/>
        </authorList>
    </citation>
    <scope>NUCLEOTIDE SEQUENCE [LARGE SCALE GENOMIC DNA]</scope>
    <source>
        <strain evidence="4">CGMCC 4.7393</strain>
    </source>
</reference>
<evidence type="ECO:0000313" key="3">
    <source>
        <dbReference type="EMBL" id="MFC6998745.1"/>
    </source>
</evidence>
<dbReference type="SUPFAM" id="SSF117070">
    <property type="entry name" value="LEA14-like"/>
    <property type="match status" value="1"/>
</dbReference>
<dbReference type="EMBL" id="JBHSYQ010000006">
    <property type="protein sequence ID" value="MFC6998745.1"/>
    <property type="molecule type" value="Genomic_DNA"/>
</dbReference>
<keyword evidence="4" id="KW-1185">Reference proteome</keyword>
<dbReference type="InterPro" id="IPR045043">
    <property type="entry name" value="Lea14-like"/>
</dbReference>
<dbReference type="PANTHER" id="PTHR31459:SF2">
    <property type="entry name" value="OS03G0843300 PROTEIN"/>
    <property type="match status" value="1"/>
</dbReference>
<dbReference type="Proteomes" id="UP001596405">
    <property type="component" value="Unassembled WGS sequence"/>
</dbReference>